<proteinExistence type="predicted"/>
<reference evidence="2 3" key="1">
    <citation type="journal article" date="2018" name="Cell">
        <title>The Chara Genome: Secondary Complexity and Implications for Plant Terrestrialization.</title>
        <authorList>
            <person name="Nishiyama T."/>
            <person name="Sakayama H."/>
            <person name="Vries J.D."/>
            <person name="Buschmann H."/>
            <person name="Saint-Marcoux D."/>
            <person name="Ullrich K.K."/>
            <person name="Haas F.B."/>
            <person name="Vanderstraeten L."/>
            <person name="Becker D."/>
            <person name="Lang D."/>
            <person name="Vosolsobe S."/>
            <person name="Rombauts S."/>
            <person name="Wilhelmsson P.K.I."/>
            <person name="Janitza P."/>
            <person name="Kern R."/>
            <person name="Heyl A."/>
            <person name="Rumpler F."/>
            <person name="Villalobos L.I.A.C."/>
            <person name="Clay J.M."/>
            <person name="Skokan R."/>
            <person name="Toyoda A."/>
            <person name="Suzuki Y."/>
            <person name="Kagoshima H."/>
            <person name="Schijlen E."/>
            <person name="Tajeshwar N."/>
            <person name="Catarino B."/>
            <person name="Hetherington A.J."/>
            <person name="Saltykova A."/>
            <person name="Bonnot C."/>
            <person name="Breuninger H."/>
            <person name="Symeonidi A."/>
            <person name="Radhakrishnan G.V."/>
            <person name="Van Nieuwerburgh F."/>
            <person name="Deforce D."/>
            <person name="Chang C."/>
            <person name="Karol K.G."/>
            <person name="Hedrich R."/>
            <person name="Ulvskov P."/>
            <person name="Glockner G."/>
            <person name="Delwiche C.F."/>
            <person name="Petrasek J."/>
            <person name="Van de Peer Y."/>
            <person name="Friml J."/>
            <person name="Beilby M."/>
            <person name="Dolan L."/>
            <person name="Kohara Y."/>
            <person name="Sugano S."/>
            <person name="Fujiyama A."/>
            <person name="Delaux P.-M."/>
            <person name="Quint M."/>
            <person name="TheiBen G."/>
            <person name="Hagemann M."/>
            <person name="Harholt J."/>
            <person name="Dunand C."/>
            <person name="Zachgo S."/>
            <person name="Langdale J."/>
            <person name="Maumus F."/>
            <person name="Straeten D.V.D."/>
            <person name="Gould S.B."/>
            <person name="Rensing S.A."/>
        </authorList>
    </citation>
    <scope>NUCLEOTIDE SEQUENCE [LARGE SCALE GENOMIC DNA]</scope>
    <source>
        <strain evidence="2 3">S276</strain>
    </source>
</reference>
<organism evidence="2 3">
    <name type="scientific">Chara braunii</name>
    <name type="common">Braun's stonewort</name>
    <dbReference type="NCBI Taxonomy" id="69332"/>
    <lineage>
        <taxon>Eukaryota</taxon>
        <taxon>Viridiplantae</taxon>
        <taxon>Streptophyta</taxon>
        <taxon>Charophyceae</taxon>
        <taxon>Charales</taxon>
        <taxon>Characeae</taxon>
        <taxon>Chara</taxon>
    </lineage>
</organism>
<name>A0A388M9W0_CHABU</name>
<dbReference type="OrthoDB" id="5535068at2759"/>
<gene>
    <name evidence="2" type="ORF">CBR_g52191</name>
</gene>
<dbReference type="EMBL" id="BFEA01000893">
    <property type="protein sequence ID" value="GBG91305.1"/>
    <property type="molecule type" value="Genomic_DNA"/>
</dbReference>
<dbReference type="Proteomes" id="UP000265515">
    <property type="component" value="Unassembled WGS sequence"/>
</dbReference>
<keyword evidence="3" id="KW-1185">Reference proteome</keyword>
<dbReference type="AlphaFoldDB" id="A0A388M9W0"/>
<dbReference type="Gramene" id="GBG91305">
    <property type="protein sequence ID" value="GBG91305"/>
    <property type="gene ID" value="CBR_g52191"/>
</dbReference>
<evidence type="ECO:0000313" key="3">
    <source>
        <dbReference type="Proteomes" id="UP000265515"/>
    </source>
</evidence>
<evidence type="ECO:0000313" key="2">
    <source>
        <dbReference type="EMBL" id="GBG91305.1"/>
    </source>
</evidence>
<accession>A0A388M9W0</accession>
<comment type="caution">
    <text evidence="2">The sequence shown here is derived from an EMBL/GenBank/DDBJ whole genome shotgun (WGS) entry which is preliminary data.</text>
</comment>
<sequence length="295" mass="32477">MQPSKGKEAVKSQSVRMTLSFEDESPTTSIRVAVTKSARGSSSKNTDTDYVMAEKDGQRIEGEEVILSTQKRGARKFAMKSSLDDIDTMESLRRALRKPIQCSILEYLTASRPARNELQMITQKTRIPLGDEVQTASKPEVTTVAVSGVSVKAERAATVYLDGIEELPPDKFYIFGNGIVETILNDEIVLQGVSNNASEAIIIDEELVVPLGLDLDRSFLFETETSDGRKQKIFGVCHKAAIEVEGLSTLMPIFAVKDCSSEVLPWRTWLSHVHVVTIERSDGSQMSFIKCPDGG</sequence>
<feature type="compositionally biased region" description="Basic and acidic residues" evidence="1">
    <location>
        <begin position="1"/>
        <end position="10"/>
    </location>
</feature>
<protein>
    <submittedName>
        <fullName evidence="2">Uncharacterized protein</fullName>
    </submittedName>
</protein>
<feature type="region of interest" description="Disordered" evidence="1">
    <location>
        <begin position="1"/>
        <end position="28"/>
    </location>
</feature>
<evidence type="ECO:0000256" key="1">
    <source>
        <dbReference type="SAM" id="MobiDB-lite"/>
    </source>
</evidence>